<proteinExistence type="predicted"/>
<keyword evidence="3" id="KW-1185">Reference proteome</keyword>
<protein>
    <recommendedName>
        <fullName evidence="1">Transcription regulator AsnC/Lrp ligand binding domain-containing protein</fullName>
    </recommendedName>
</protein>
<feature type="domain" description="Transcription regulator AsnC/Lrp ligand binding" evidence="1">
    <location>
        <begin position="12"/>
        <end position="76"/>
    </location>
</feature>
<organism evidence="2 3">
    <name type="scientific">candidate division MSBL1 archaeon SCGC-AAA382F02</name>
    <dbReference type="NCBI Taxonomy" id="1698282"/>
    <lineage>
        <taxon>Archaea</taxon>
        <taxon>Methanobacteriati</taxon>
        <taxon>Methanobacteriota</taxon>
        <taxon>candidate division MSBL1</taxon>
    </lineage>
</organism>
<gene>
    <name evidence="2" type="ORF">AKJ53_01180</name>
</gene>
<dbReference type="EMBL" id="LHYG01000013">
    <property type="protein sequence ID" value="KXB06142.1"/>
    <property type="molecule type" value="Genomic_DNA"/>
</dbReference>
<evidence type="ECO:0000313" key="2">
    <source>
        <dbReference type="EMBL" id="KXB06142.1"/>
    </source>
</evidence>
<accession>A0A133VI78</accession>
<dbReference type="AlphaFoldDB" id="A0A133VI78"/>
<evidence type="ECO:0000259" key="1">
    <source>
        <dbReference type="Pfam" id="PF01037"/>
    </source>
</evidence>
<name>A0A133VI78_9EURY</name>
<dbReference type="InterPro" id="IPR011008">
    <property type="entry name" value="Dimeric_a/b-barrel"/>
</dbReference>
<dbReference type="SUPFAM" id="SSF54909">
    <property type="entry name" value="Dimeric alpha+beta barrel"/>
    <property type="match status" value="1"/>
</dbReference>
<dbReference type="Gene3D" id="3.30.70.920">
    <property type="match status" value="1"/>
</dbReference>
<sequence length="76" mass="8317">MVEAYILLTSAIGKVRDVYNQLEELESVQNVRIVTGPFDLIILVEAEDLSTLTNAVVEGIREIDGVVDTNTAIVVE</sequence>
<dbReference type="InterPro" id="IPR019887">
    <property type="entry name" value="Tscrpt_reg_AsnC/Lrp_C"/>
</dbReference>
<dbReference type="Proteomes" id="UP000070491">
    <property type="component" value="Unassembled WGS sequence"/>
</dbReference>
<dbReference type="Pfam" id="PF01037">
    <property type="entry name" value="AsnC_trans_reg"/>
    <property type="match status" value="1"/>
</dbReference>
<comment type="caution">
    <text evidence="2">The sequence shown here is derived from an EMBL/GenBank/DDBJ whole genome shotgun (WGS) entry which is preliminary data.</text>
</comment>
<reference evidence="2 3" key="1">
    <citation type="journal article" date="2016" name="Sci. Rep.">
        <title>Metabolic traits of an uncultured archaeal lineage -MSBL1- from brine pools of the Red Sea.</title>
        <authorList>
            <person name="Mwirichia R."/>
            <person name="Alam I."/>
            <person name="Rashid M."/>
            <person name="Vinu M."/>
            <person name="Ba-Alawi W."/>
            <person name="Anthony Kamau A."/>
            <person name="Kamanda Ngugi D."/>
            <person name="Goker M."/>
            <person name="Klenk H.P."/>
            <person name="Bajic V."/>
            <person name="Stingl U."/>
        </authorList>
    </citation>
    <scope>NUCLEOTIDE SEQUENCE [LARGE SCALE GENOMIC DNA]</scope>
    <source>
        <strain evidence="2">SCGC-AAA382F02</strain>
    </source>
</reference>
<evidence type="ECO:0000313" key="3">
    <source>
        <dbReference type="Proteomes" id="UP000070491"/>
    </source>
</evidence>